<evidence type="ECO:0000313" key="1">
    <source>
        <dbReference type="EMBL" id="KAK1281623.1"/>
    </source>
</evidence>
<dbReference type="NCBIfam" id="TIGR00756">
    <property type="entry name" value="PPR"/>
    <property type="match status" value="1"/>
</dbReference>
<dbReference type="AlphaFoldDB" id="A0AAV9BXH5"/>
<dbReference type="EMBL" id="JAUJYO010000022">
    <property type="protein sequence ID" value="KAK1281623.1"/>
    <property type="molecule type" value="Genomic_DNA"/>
</dbReference>
<reference evidence="1" key="2">
    <citation type="submission" date="2023-06" db="EMBL/GenBank/DDBJ databases">
        <authorList>
            <person name="Ma L."/>
            <person name="Liu K.-W."/>
            <person name="Li Z."/>
            <person name="Hsiao Y.-Y."/>
            <person name="Qi Y."/>
            <person name="Fu T."/>
            <person name="Tang G."/>
            <person name="Zhang D."/>
            <person name="Sun W.-H."/>
            <person name="Liu D.-K."/>
            <person name="Li Y."/>
            <person name="Chen G.-Z."/>
            <person name="Liu X.-D."/>
            <person name="Liao X.-Y."/>
            <person name="Jiang Y.-T."/>
            <person name="Yu X."/>
            <person name="Hao Y."/>
            <person name="Huang J."/>
            <person name="Zhao X.-W."/>
            <person name="Ke S."/>
            <person name="Chen Y.-Y."/>
            <person name="Wu W.-L."/>
            <person name="Hsu J.-L."/>
            <person name="Lin Y.-F."/>
            <person name="Huang M.-D."/>
            <person name="Li C.-Y."/>
            <person name="Huang L."/>
            <person name="Wang Z.-W."/>
            <person name="Zhao X."/>
            <person name="Zhong W.-Y."/>
            <person name="Peng D.-H."/>
            <person name="Ahmad S."/>
            <person name="Lan S."/>
            <person name="Zhang J.-S."/>
            <person name="Tsai W.-C."/>
            <person name="Van De Peer Y."/>
            <person name="Liu Z.-J."/>
        </authorList>
    </citation>
    <scope>NUCLEOTIDE SEQUENCE</scope>
    <source>
        <strain evidence="1">CP</strain>
        <tissue evidence="1">Leaves</tissue>
    </source>
</reference>
<evidence type="ECO:0000313" key="2">
    <source>
        <dbReference type="Proteomes" id="UP001180020"/>
    </source>
</evidence>
<keyword evidence="2" id="KW-1185">Reference proteome</keyword>
<gene>
    <name evidence="1" type="ORF">QJS10_CPB22g01192</name>
</gene>
<reference evidence="1" key="1">
    <citation type="journal article" date="2023" name="Nat. Commun.">
        <title>Diploid and tetraploid genomes of Acorus and the evolution of monocots.</title>
        <authorList>
            <person name="Ma L."/>
            <person name="Liu K.W."/>
            <person name="Li Z."/>
            <person name="Hsiao Y.Y."/>
            <person name="Qi Y."/>
            <person name="Fu T."/>
            <person name="Tang G.D."/>
            <person name="Zhang D."/>
            <person name="Sun W.H."/>
            <person name="Liu D.K."/>
            <person name="Li Y."/>
            <person name="Chen G.Z."/>
            <person name="Liu X.D."/>
            <person name="Liao X.Y."/>
            <person name="Jiang Y.T."/>
            <person name="Yu X."/>
            <person name="Hao Y."/>
            <person name="Huang J."/>
            <person name="Zhao X.W."/>
            <person name="Ke S."/>
            <person name="Chen Y.Y."/>
            <person name="Wu W.L."/>
            <person name="Hsu J.L."/>
            <person name="Lin Y.F."/>
            <person name="Huang M.D."/>
            <person name="Li C.Y."/>
            <person name="Huang L."/>
            <person name="Wang Z.W."/>
            <person name="Zhao X."/>
            <person name="Zhong W.Y."/>
            <person name="Peng D.H."/>
            <person name="Ahmad S."/>
            <person name="Lan S."/>
            <person name="Zhang J.S."/>
            <person name="Tsai W.C."/>
            <person name="Van de Peer Y."/>
            <person name="Liu Z.J."/>
        </authorList>
    </citation>
    <scope>NUCLEOTIDE SEQUENCE</scope>
    <source>
        <strain evidence="1">CP</strain>
    </source>
</reference>
<proteinExistence type="predicted"/>
<name>A0AAV9BXH5_ACOCL</name>
<dbReference type="InterPro" id="IPR002885">
    <property type="entry name" value="PPR_rpt"/>
</dbReference>
<evidence type="ECO:0008006" key="3">
    <source>
        <dbReference type="Google" id="ProtNLM"/>
    </source>
</evidence>
<protein>
    <recommendedName>
        <fullName evidence="3">Pentatricopeptide repeat-containing protein</fullName>
    </recommendedName>
</protein>
<accession>A0AAV9BXH5</accession>
<sequence length="113" mass="12617">MCFQTPKISSIPLLFFHLRLAPSPSHLPTPSRLPHQSHDHWPPIHHLPPPHHSVSVSETLVFCSNPDLVSPTPTPPCLVFTRTVARVIKNLGEEGRVKEALGLFRQMRKVGAI</sequence>
<dbReference type="Proteomes" id="UP001180020">
    <property type="component" value="Unassembled WGS sequence"/>
</dbReference>
<comment type="caution">
    <text evidence="1">The sequence shown here is derived from an EMBL/GenBank/DDBJ whole genome shotgun (WGS) entry which is preliminary data.</text>
</comment>
<organism evidence="1 2">
    <name type="scientific">Acorus calamus</name>
    <name type="common">Sweet flag</name>
    <dbReference type="NCBI Taxonomy" id="4465"/>
    <lineage>
        <taxon>Eukaryota</taxon>
        <taxon>Viridiplantae</taxon>
        <taxon>Streptophyta</taxon>
        <taxon>Embryophyta</taxon>
        <taxon>Tracheophyta</taxon>
        <taxon>Spermatophyta</taxon>
        <taxon>Magnoliopsida</taxon>
        <taxon>Liliopsida</taxon>
        <taxon>Acoraceae</taxon>
        <taxon>Acorus</taxon>
    </lineage>
</organism>